<dbReference type="FunFam" id="2.70.70.10:FF:000006">
    <property type="entry name" value="M23 family peptidase"/>
    <property type="match status" value="1"/>
</dbReference>
<feature type="domain" description="M23ase beta-sheet core" evidence="4">
    <location>
        <begin position="209"/>
        <end position="303"/>
    </location>
</feature>
<gene>
    <name evidence="5" type="ORF">G3580_09550</name>
</gene>
<organism evidence="5 6">
    <name type="scientific">Nitrogeniibacter mangrovi</name>
    <dbReference type="NCBI Taxonomy" id="2016596"/>
    <lineage>
        <taxon>Bacteria</taxon>
        <taxon>Pseudomonadati</taxon>
        <taxon>Pseudomonadota</taxon>
        <taxon>Betaproteobacteria</taxon>
        <taxon>Rhodocyclales</taxon>
        <taxon>Zoogloeaceae</taxon>
        <taxon>Nitrogeniibacter</taxon>
    </lineage>
</organism>
<dbReference type="Gene3D" id="2.70.70.10">
    <property type="entry name" value="Glucose Permease (Domain IIA)"/>
    <property type="match status" value="1"/>
</dbReference>
<dbReference type="AlphaFoldDB" id="A0A6C1BBK7"/>
<evidence type="ECO:0000259" key="4">
    <source>
        <dbReference type="Pfam" id="PF01551"/>
    </source>
</evidence>
<dbReference type="EMBL" id="CP048836">
    <property type="protein sequence ID" value="QID19790.1"/>
    <property type="molecule type" value="Genomic_DNA"/>
</dbReference>
<dbReference type="PANTHER" id="PTHR21666">
    <property type="entry name" value="PEPTIDASE-RELATED"/>
    <property type="match status" value="1"/>
</dbReference>
<dbReference type="InterPro" id="IPR050570">
    <property type="entry name" value="Cell_wall_metabolism_enzyme"/>
</dbReference>
<dbReference type="Pfam" id="PF01551">
    <property type="entry name" value="Peptidase_M23"/>
    <property type="match status" value="1"/>
</dbReference>
<evidence type="ECO:0000256" key="2">
    <source>
        <dbReference type="SAM" id="MobiDB-lite"/>
    </source>
</evidence>
<sequence>MAFVIHSAKALTQSKVRAIHGRTLVVGVAAAMLLTLAGGVWIGYGLAPSVTPVPDEPVVQTTDSAPEERFMIDKLGKLSGRLFQLESEAETLAERIGVINAFEKHLKKSVPPVEQNAPKDDSLGGPMIPPVGDRLSLEAPPEDATPTETVASIERQLEALDAALDAIDSATTRRQFAHMLFPSRIPVRDARRSSGFGNRYDPFTGKRAFHSGLDFAAPIGTPIYASAGGKVIKAGWNHDYGYKIEIDHGNGLVSRYAHTSKMYVKPGDIVKPGQHIADVGSTGRSTGPHLHFEILENGQFVNPAHYLIGAS</sequence>
<keyword evidence="3" id="KW-0812">Transmembrane</keyword>
<dbReference type="InterPro" id="IPR011055">
    <property type="entry name" value="Dup_hybrid_motif"/>
</dbReference>
<protein>
    <submittedName>
        <fullName evidence="5">M23 family metallopeptidase</fullName>
    </submittedName>
</protein>
<name>A0A6C1BBK7_9RHOO</name>
<dbReference type="CDD" id="cd12797">
    <property type="entry name" value="M23_peptidase"/>
    <property type="match status" value="1"/>
</dbReference>
<dbReference type="SUPFAM" id="SSF51261">
    <property type="entry name" value="Duplicated hybrid motif"/>
    <property type="match status" value="1"/>
</dbReference>
<proteinExistence type="predicted"/>
<evidence type="ECO:0000256" key="1">
    <source>
        <dbReference type="ARBA" id="ARBA00022729"/>
    </source>
</evidence>
<dbReference type="KEGG" id="azq:G3580_09550"/>
<keyword evidence="3" id="KW-0472">Membrane</keyword>
<keyword evidence="1" id="KW-0732">Signal</keyword>
<keyword evidence="6" id="KW-1185">Reference proteome</keyword>
<accession>A0A6C1BBK7</accession>
<evidence type="ECO:0000313" key="6">
    <source>
        <dbReference type="Proteomes" id="UP000501991"/>
    </source>
</evidence>
<dbReference type="PANTHER" id="PTHR21666:SF289">
    <property type="entry name" value="L-ALA--D-GLU ENDOPEPTIDASE"/>
    <property type="match status" value="1"/>
</dbReference>
<feature type="region of interest" description="Disordered" evidence="2">
    <location>
        <begin position="110"/>
        <end position="144"/>
    </location>
</feature>
<dbReference type="InterPro" id="IPR016047">
    <property type="entry name" value="M23ase_b-sheet_dom"/>
</dbReference>
<feature type="transmembrane region" description="Helical" evidence="3">
    <location>
        <begin position="24"/>
        <end position="44"/>
    </location>
</feature>
<dbReference type="Proteomes" id="UP000501991">
    <property type="component" value="Chromosome"/>
</dbReference>
<keyword evidence="3" id="KW-1133">Transmembrane helix</keyword>
<evidence type="ECO:0000256" key="3">
    <source>
        <dbReference type="SAM" id="Phobius"/>
    </source>
</evidence>
<reference evidence="5 6" key="1">
    <citation type="submission" date="2020-02" db="EMBL/GenBank/DDBJ databases">
        <title>Nitrogenibacter mangrovi gen. nov., sp. nov. isolated from mangrove sediment, a denitrifying betaproteobacterium.</title>
        <authorList>
            <person name="Liao H."/>
            <person name="Tian Y."/>
        </authorList>
    </citation>
    <scope>NUCLEOTIDE SEQUENCE [LARGE SCALE GENOMIC DNA]</scope>
    <source>
        <strain evidence="5 6">M9-3-2</strain>
    </source>
</reference>
<evidence type="ECO:0000313" key="5">
    <source>
        <dbReference type="EMBL" id="QID19790.1"/>
    </source>
</evidence>
<dbReference type="GO" id="GO:0004222">
    <property type="term" value="F:metalloendopeptidase activity"/>
    <property type="evidence" value="ECO:0007669"/>
    <property type="project" value="TreeGrafter"/>
</dbReference>